<organism evidence="1">
    <name type="scientific">uncultured Caudovirales phage</name>
    <dbReference type="NCBI Taxonomy" id="2100421"/>
    <lineage>
        <taxon>Viruses</taxon>
        <taxon>Duplodnaviria</taxon>
        <taxon>Heunggongvirae</taxon>
        <taxon>Uroviricota</taxon>
        <taxon>Caudoviricetes</taxon>
        <taxon>Peduoviridae</taxon>
        <taxon>Maltschvirus</taxon>
        <taxon>Maltschvirus maltsch</taxon>
    </lineage>
</organism>
<proteinExistence type="predicted"/>
<evidence type="ECO:0000313" key="1">
    <source>
        <dbReference type="EMBL" id="CAB4162960.1"/>
    </source>
</evidence>
<accession>A0A6J5NT70</accession>
<name>A0A6J5NT70_9CAUD</name>
<reference evidence="1" key="1">
    <citation type="submission" date="2020-04" db="EMBL/GenBank/DDBJ databases">
        <authorList>
            <person name="Chiriac C."/>
            <person name="Salcher M."/>
            <person name="Ghai R."/>
            <person name="Kavagutti S V."/>
        </authorList>
    </citation>
    <scope>NUCLEOTIDE SEQUENCE</scope>
</reference>
<sequence>MESNNVIVFPKKNKRYNEEFKIEDAQKNTELVKHFHIQETISTITPMLFQQLEIAGFDLVSSDENNDIKDGAFIVESIRSILCKYHGLYHPFQQIAENVFSPDKEEIGALRIADSLNLELKKSETL</sequence>
<dbReference type="EMBL" id="LR796734">
    <property type="protein sequence ID" value="CAB4162960.1"/>
    <property type="molecule type" value="Genomic_DNA"/>
</dbReference>
<gene>
    <name evidence="1" type="ORF">UFOVP787_201</name>
</gene>
<protein>
    <submittedName>
        <fullName evidence="1">Uncharacterized protein</fullName>
    </submittedName>
</protein>